<dbReference type="GO" id="GO:0005576">
    <property type="term" value="C:extracellular region"/>
    <property type="evidence" value="ECO:0007669"/>
    <property type="project" value="UniProtKB-SubCell"/>
</dbReference>
<dbReference type="SUPFAM" id="SSF57302">
    <property type="entry name" value="Snake toxin-like"/>
    <property type="match status" value="2"/>
</dbReference>
<dbReference type="Proteomes" id="UP000186698">
    <property type="component" value="Chromosome 7S"/>
</dbReference>
<evidence type="ECO:0000313" key="6">
    <source>
        <dbReference type="RefSeq" id="XP_041427652.1"/>
    </source>
</evidence>
<dbReference type="GeneID" id="121396611"/>
<organism evidence="5 6">
    <name type="scientific">Xenopus laevis</name>
    <name type="common">African clawed frog</name>
    <dbReference type="NCBI Taxonomy" id="8355"/>
    <lineage>
        <taxon>Eukaryota</taxon>
        <taxon>Metazoa</taxon>
        <taxon>Chordata</taxon>
        <taxon>Craniata</taxon>
        <taxon>Vertebrata</taxon>
        <taxon>Euteleostomi</taxon>
        <taxon>Amphibia</taxon>
        <taxon>Batrachia</taxon>
        <taxon>Anura</taxon>
        <taxon>Pipoidea</taxon>
        <taxon>Pipidae</taxon>
        <taxon>Xenopodinae</taxon>
        <taxon>Xenopus</taxon>
        <taxon>Xenopus</taxon>
    </lineage>
</organism>
<dbReference type="Gene3D" id="2.10.60.10">
    <property type="entry name" value="CD59"/>
    <property type="match status" value="2"/>
</dbReference>
<sequence length="221" mass="23684">MGLALVLTYILSTCIAKGYSLSCIQCVGVEGPSCSGISTSKRCPSSDDVCVSSYTVTEMGGMEVSKQFVRHCESKKMCDKAGSISIPNGRVKMSNVCCRSDNCDPGLPKLPLEKTLKNGIMCDGCIGINTKSCHSNEPLECVGDEKMCISYLMTMSGVISTSMALRGCATENFCVIGEQEVENEHMKLEVDISCGVDGAISLQLNQFLLALPTLLLLKYIS</sequence>
<reference evidence="6" key="1">
    <citation type="submission" date="2025-08" db="UniProtKB">
        <authorList>
            <consortium name="RefSeq"/>
        </authorList>
    </citation>
    <scope>IDENTIFICATION</scope>
    <source>
        <strain evidence="6">J_2021</strain>
        <tissue evidence="6">Erythrocytes</tissue>
    </source>
</reference>
<keyword evidence="3" id="KW-0732">Signal</keyword>
<gene>
    <name evidence="6" type="primary">LOC121396611</name>
</gene>
<dbReference type="InterPro" id="IPR016054">
    <property type="entry name" value="LY6_UPA_recep-like"/>
</dbReference>
<dbReference type="InterPro" id="IPR050918">
    <property type="entry name" value="CNF-like_PLA2_Inhibitor"/>
</dbReference>
<name>A0A8J1LDN8_XENLA</name>
<dbReference type="CDD" id="cd23572">
    <property type="entry name" value="TFP_LU_ECD_PINLYP_rpt2"/>
    <property type="match status" value="1"/>
</dbReference>
<dbReference type="AlphaFoldDB" id="A0A8J1LDN8"/>
<dbReference type="GO" id="GO:0019834">
    <property type="term" value="F:phospholipase A2 inhibitor activity"/>
    <property type="evidence" value="ECO:0007669"/>
    <property type="project" value="UniProtKB-KW"/>
</dbReference>
<evidence type="ECO:0000256" key="2">
    <source>
        <dbReference type="ARBA" id="ARBA00022525"/>
    </source>
</evidence>
<dbReference type="KEGG" id="xla:121396611"/>
<feature type="signal peptide" evidence="3">
    <location>
        <begin position="1"/>
        <end position="16"/>
    </location>
</feature>
<feature type="domain" description="UPAR/Ly6" evidence="4">
    <location>
        <begin position="119"/>
        <end position="194"/>
    </location>
</feature>
<evidence type="ECO:0000256" key="1">
    <source>
        <dbReference type="ARBA" id="ARBA00004613"/>
    </source>
</evidence>
<keyword evidence="5" id="KW-1185">Reference proteome</keyword>
<protein>
    <submittedName>
        <fullName evidence="6">Phospholipase A2 inhibitor and Ly6/PLAUR domain-containing protein-like</fullName>
    </submittedName>
</protein>
<comment type="subcellular location">
    <subcellularLocation>
        <location evidence="1">Secreted</location>
    </subcellularLocation>
</comment>
<accession>A0A8J1LDN8</accession>
<feature type="domain" description="UPAR/Ly6" evidence="4">
    <location>
        <begin position="20"/>
        <end position="104"/>
    </location>
</feature>
<proteinExistence type="predicted"/>
<dbReference type="Pfam" id="PF00021">
    <property type="entry name" value="UPAR_LY6"/>
    <property type="match status" value="2"/>
</dbReference>
<dbReference type="InterPro" id="IPR045860">
    <property type="entry name" value="Snake_toxin-like_sf"/>
</dbReference>
<keyword evidence="6" id="KW-0593">Phospholipase A2 inhibitor</keyword>
<dbReference type="OrthoDB" id="9907178at2759"/>
<keyword evidence="2" id="KW-0964">Secreted</keyword>
<dbReference type="RefSeq" id="XP_041427652.1">
    <property type="nucleotide sequence ID" value="XM_041571718.1"/>
</dbReference>
<dbReference type="PANTHER" id="PTHR20914:SF32">
    <property type="entry name" value="PHOSPHOLIPASE A2 INHIBITOR AND LY6_PLAUR DOMAIN-CONTAINING PROTEIN"/>
    <property type="match status" value="1"/>
</dbReference>
<evidence type="ECO:0000256" key="3">
    <source>
        <dbReference type="SAM" id="SignalP"/>
    </source>
</evidence>
<feature type="chain" id="PRO_5035200472" evidence="3">
    <location>
        <begin position="17"/>
        <end position="221"/>
    </location>
</feature>
<dbReference type="PANTHER" id="PTHR20914">
    <property type="entry name" value="LY6/PLAUR DOMAIN-CONTAINING PROTEIN 8"/>
    <property type="match status" value="1"/>
</dbReference>
<evidence type="ECO:0000313" key="5">
    <source>
        <dbReference type="Proteomes" id="UP000186698"/>
    </source>
</evidence>
<evidence type="ECO:0000259" key="4">
    <source>
        <dbReference type="Pfam" id="PF00021"/>
    </source>
</evidence>